<evidence type="ECO:0000256" key="5">
    <source>
        <dbReference type="ARBA" id="ARBA00022989"/>
    </source>
</evidence>
<evidence type="ECO:0000256" key="4">
    <source>
        <dbReference type="ARBA" id="ARBA00022692"/>
    </source>
</evidence>
<gene>
    <name evidence="8" type="ORF">KP79_PYT14263</name>
</gene>
<dbReference type="Pfam" id="PF02690">
    <property type="entry name" value="Na_Pi_cotrans"/>
    <property type="match status" value="2"/>
</dbReference>
<dbReference type="GO" id="GO:0005436">
    <property type="term" value="F:sodium:phosphate symporter activity"/>
    <property type="evidence" value="ECO:0007669"/>
    <property type="project" value="InterPro"/>
</dbReference>
<dbReference type="STRING" id="6573.A0A210PNA1"/>
<dbReference type="AlphaFoldDB" id="A0A210PNA1"/>
<feature type="transmembrane region" description="Helical" evidence="7">
    <location>
        <begin position="451"/>
        <end position="472"/>
    </location>
</feature>
<dbReference type="Proteomes" id="UP000242188">
    <property type="component" value="Unassembled WGS sequence"/>
</dbReference>
<keyword evidence="4 7" id="KW-0812">Transmembrane</keyword>
<protein>
    <submittedName>
        <fullName evidence="8">Sodium-dependent phosphate transport protein 2A</fullName>
    </submittedName>
</protein>
<dbReference type="InterPro" id="IPR003841">
    <property type="entry name" value="Na/Pi_transpt"/>
</dbReference>
<evidence type="ECO:0000313" key="8">
    <source>
        <dbReference type="EMBL" id="OWF37943.1"/>
    </source>
</evidence>
<feature type="transmembrane region" description="Helical" evidence="7">
    <location>
        <begin position="331"/>
        <end position="348"/>
    </location>
</feature>
<dbReference type="GO" id="GO:0044341">
    <property type="term" value="P:sodium-dependent phosphate transport"/>
    <property type="evidence" value="ECO:0007669"/>
    <property type="project" value="InterPro"/>
</dbReference>
<evidence type="ECO:0000256" key="7">
    <source>
        <dbReference type="SAM" id="Phobius"/>
    </source>
</evidence>
<dbReference type="NCBIfam" id="TIGR01013">
    <property type="entry name" value="2a58"/>
    <property type="match status" value="1"/>
</dbReference>
<keyword evidence="3" id="KW-1003">Cell membrane</keyword>
<keyword evidence="6 7" id="KW-0472">Membrane</keyword>
<feature type="transmembrane region" description="Helical" evidence="7">
    <location>
        <begin position="58"/>
        <end position="80"/>
    </location>
</feature>
<proteinExistence type="inferred from homology"/>
<comment type="similarity">
    <text evidence="2">Belongs to the SLC34A transporter family.</text>
</comment>
<comment type="caution">
    <text evidence="8">The sequence shown here is derived from an EMBL/GenBank/DDBJ whole genome shotgun (WGS) entry which is preliminary data.</text>
</comment>
<evidence type="ECO:0000256" key="3">
    <source>
        <dbReference type="ARBA" id="ARBA00022475"/>
    </source>
</evidence>
<feature type="transmembrane region" description="Helical" evidence="7">
    <location>
        <begin position="303"/>
        <end position="325"/>
    </location>
</feature>
<feature type="transmembrane region" description="Helical" evidence="7">
    <location>
        <begin position="259"/>
        <end position="283"/>
    </location>
</feature>
<sequence length="543" mass="58359">MTATGKGAKCKQIISIIFKIFVVFGFLYLFICALGFLGDAFKLVGGKTAGKAFRENELLSNPVAGLMIGVLATVLLQSSSTTTSIIVTMVGSGIIPTMTAIPMVMGANIGTSVTNTLVALAQFGNREEFKRSFAGATVHDMFNWLTVLILLPLEVATHYLYSLTDVIINSLDLSKSSGKKRDILKAITKPFTSLVVKVNSKVIKDIAVEKAGAEDKSVLKRWCKTMKVHVNTSADHGFNSGNASFGNNLLALTDMDDSAAGALLMVLSFGLIIVSLVVIVKLLNSMLEGSVAAVVKRSINANFPGKLSFLTGYVAILVGTGMTMVIQSSSVFTSILTPLVGVGVVSLDRMFPLTVGANIGTTLTTIMASLSLPADQIPHSLQVGLCHLFFNVSGTILFYPIPFMRKAPIGLAKMLGNVTSRYRWFSFFYIAIAFFLVPGTVLGLSLAGTTVLLAVGIPLLTAIIIIILINVLQQKTNNCLPTILRNWDFLPEPLHSLDPLDRVIARVTGMCKCCSRRDESTYAEEGNLNGKSNRALELNEERL</sequence>
<feature type="transmembrane region" description="Helical" evidence="7">
    <location>
        <begin position="355"/>
        <end position="374"/>
    </location>
</feature>
<reference evidence="8 9" key="1">
    <citation type="journal article" date="2017" name="Nat. Ecol. Evol.">
        <title>Scallop genome provides insights into evolution of bilaterian karyotype and development.</title>
        <authorList>
            <person name="Wang S."/>
            <person name="Zhang J."/>
            <person name="Jiao W."/>
            <person name="Li J."/>
            <person name="Xun X."/>
            <person name="Sun Y."/>
            <person name="Guo X."/>
            <person name="Huan P."/>
            <person name="Dong B."/>
            <person name="Zhang L."/>
            <person name="Hu X."/>
            <person name="Sun X."/>
            <person name="Wang J."/>
            <person name="Zhao C."/>
            <person name="Wang Y."/>
            <person name="Wang D."/>
            <person name="Huang X."/>
            <person name="Wang R."/>
            <person name="Lv J."/>
            <person name="Li Y."/>
            <person name="Zhang Z."/>
            <person name="Liu B."/>
            <person name="Lu W."/>
            <person name="Hui Y."/>
            <person name="Liang J."/>
            <person name="Zhou Z."/>
            <person name="Hou R."/>
            <person name="Li X."/>
            <person name="Liu Y."/>
            <person name="Li H."/>
            <person name="Ning X."/>
            <person name="Lin Y."/>
            <person name="Zhao L."/>
            <person name="Xing Q."/>
            <person name="Dou J."/>
            <person name="Li Y."/>
            <person name="Mao J."/>
            <person name="Guo H."/>
            <person name="Dou H."/>
            <person name="Li T."/>
            <person name="Mu C."/>
            <person name="Jiang W."/>
            <person name="Fu Q."/>
            <person name="Fu X."/>
            <person name="Miao Y."/>
            <person name="Liu J."/>
            <person name="Yu Q."/>
            <person name="Li R."/>
            <person name="Liao H."/>
            <person name="Li X."/>
            <person name="Kong Y."/>
            <person name="Jiang Z."/>
            <person name="Chourrout D."/>
            <person name="Li R."/>
            <person name="Bao Z."/>
        </authorList>
    </citation>
    <scope>NUCLEOTIDE SEQUENCE [LARGE SCALE GENOMIC DNA]</scope>
    <source>
        <strain evidence="8 9">PY_sf001</strain>
    </source>
</reference>
<name>A0A210PNA1_MIZYE</name>
<feature type="transmembrane region" description="Helical" evidence="7">
    <location>
        <begin position="142"/>
        <end position="161"/>
    </location>
</feature>
<evidence type="ECO:0000313" key="9">
    <source>
        <dbReference type="Proteomes" id="UP000242188"/>
    </source>
</evidence>
<evidence type="ECO:0000256" key="2">
    <source>
        <dbReference type="ARBA" id="ARBA00005808"/>
    </source>
</evidence>
<comment type="subcellular location">
    <subcellularLocation>
        <location evidence="1">Apical cell membrane</location>
        <topology evidence="1">Multi-pass membrane protein</topology>
    </subcellularLocation>
</comment>
<dbReference type="EMBL" id="NEDP02005575">
    <property type="protein sequence ID" value="OWF37943.1"/>
    <property type="molecule type" value="Genomic_DNA"/>
</dbReference>
<keyword evidence="5 7" id="KW-1133">Transmembrane helix</keyword>
<keyword evidence="9" id="KW-1185">Reference proteome</keyword>
<organism evidence="8 9">
    <name type="scientific">Mizuhopecten yessoensis</name>
    <name type="common">Japanese scallop</name>
    <name type="synonym">Patinopecten yessoensis</name>
    <dbReference type="NCBI Taxonomy" id="6573"/>
    <lineage>
        <taxon>Eukaryota</taxon>
        <taxon>Metazoa</taxon>
        <taxon>Spiralia</taxon>
        <taxon>Lophotrochozoa</taxon>
        <taxon>Mollusca</taxon>
        <taxon>Bivalvia</taxon>
        <taxon>Autobranchia</taxon>
        <taxon>Pteriomorphia</taxon>
        <taxon>Pectinida</taxon>
        <taxon>Pectinoidea</taxon>
        <taxon>Pectinidae</taxon>
        <taxon>Mizuhopecten</taxon>
    </lineage>
</organism>
<dbReference type="OrthoDB" id="76259at2759"/>
<feature type="transmembrane region" description="Helical" evidence="7">
    <location>
        <begin position="422"/>
        <end position="445"/>
    </location>
</feature>
<accession>A0A210PNA1</accession>
<feature type="transmembrane region" description="Helical" evidence="7">
    <location>
        <begin position="380"/>
        <end position="401"/>
    </location>
</feature>
<evidence type="ECO:0000256" key="1">
    <source>
        <dbReference type="ARBA" id="ARBA00004424"/>
    </source>
</evidence>
<evidence type="ECO:0000256" key="6">
    <source>
        <dbReference type="ARBA" id="ARBA00023136"/>
    </source>
</evidence>
<dbReference type="PANTHER" id="PTHR10010">
    <property type="entry name" value="SOLUTE CARRIER FAMILY 34 SODIUM PHOSPHATE , MEMBER 2-RELATED"/>
    <property type="match status" value="1"/>
</dbReference>
<feature type="transmembrane region" description="Helical" evidence="7">
    <location>
        <begin position="12"/>
        <end position="37"/>
    </location>
</feature>
<dbReference type="PANTHER" id="PTHR10010:SF46">
    <property type="entry name" value="SODIUM-DEPENDENT PHOSPHATE TRANSPORT PROTEIN 2B"/>
    <property type="match status" value="1"/>
</dbReference>
<dbReference type="GO" id="GO:0016324">
    <property type="term" value="C:apical plasma membrane"/>
    <property type="evidence" value="ECO:0007669"/>
    <property type="project" value="UniProtKB-SubCell"/>
</dbReference>